<dbReference type="GO" id="GO:0005930">
    <property type="term" value="C:axoneme"/>
    <property type="evidence" value="ECO:0007669"/>
    <property type="project" value="InterPro"/>
</dbReference>
<gene>
    <name evidence="6" type="ORF">HOLleu_26333</name>
</gene>
<dbReference type="OrthoDB" id="10259720at2759"/>
<evidence type="ECO:0000256" key="2">
    <source>
        <dbReference type="ARBA" id="ARBA00016725"/>
    </source>
</evidence>
<dbReference type="GO" id="GO:0060285">
    <property type="term" value="P:cilium-dependent cell motility"/>
    <property type="evidence" value="ECO:0007669"/>
    <property type="project" value="TreeGrafter"/>
</dbReference>
<feature type="coiled-coil region" evidence="5">
    <location>
        <begin position="21"/>
        <end position="122"/>
    </location>
</feature>
<reference evidence="6" key="1">
    <citation type="submission" date="2021-10" db="EMBL/GenBank/DDBJ databases">
        <title>Tropical sea cucumber genome reveals ecological adaptation and Cuvierian tubules defense mechanism.</title>
        <authorList>
            <person name="Chen T."/>
        </authorList>
    </citation>
    <scope>NUCLEOTIDE SEQUENCE</scope>
    <source>
        <strain evidence="6">Nanhai2018</strain>
        <tissue evidence="6">Muscle</tissue>
    </source>
</reference>
<comment type="function">
    <text evidence="4">Required for assembly of dynein regulatory complex (DRC) and inner dynein arm (IDA) complexes, which are responsible for ciliary beat regulation, thereby playing a central role in motility in cilia and flagella. Probably acts together with CCDC40 to form a molecular ruler that determines the 96 nanometer (nm) repeat length and arrangements of components in cilia and flagella. Not required for outer dynein arm complexes assembly.</text>
</comment>
<dbReference type="Proteomes" id="UP001152320">
    <property type="component" value="Chromosome 12"/>
</dbReference>
<dbReference type="PANTHER" id="PTHR18962:SF0">
    <property type="entry name" value="COILED-COIL DOMAIN-CONTAINING PROTEIN 39"/>
    <property type="match status" value="1"/>
</dbReference>
<evidence type="ECO:0000256" key="5">
    <source>
        <dbReference type="SAM" id="Coils"/>
    </source>
</evidence>
<organism evidence="6 7">
    <name type="scientific">Holothuria leucospilota</name>
    <name type="common">Black long sea cucumber</name>
    <name type="synonym">Mertensiothuria leucospilota</name>
    <dbReference type="NCBI Taxonomy" id="206669"/>
    <lineage>
        <taxon>Eukaryota</taxon>
        <taxon>Metazoa</taxon>
        <taxon>Echinodermata</taxon>
        <taxon>Eleutherozoa</taxon>
        <taxon>Echinozoa</taxon>
        <taxon>Holothuroidea</taxon>
        <taxon>Aspidochirotacea</taxon>
        <taxon>Aspidochirotida</taxon>
        <taxon>Holothuriidae</taxon>
        <taxon>Holothuria</taxon>
    </lineage>
</organism>
<evidence type="ECO:0000256" key="4">
    <source>
        <dbReference type="ARBA" id="ARBA00045182"/>
    </source>
</evidence>
<dbReference type="GO" id="GO:0005576">
    <property type="term" value="C:extracellular region"/>
    <property type="evidence" value="ECO:0007669"/>
    <property type="project" value="GOC"/>
</dbReference>
<evidence type="ECO:0000313" key="7">
    <source>
        <dbReference type="Proteomes" id="UP001152320"/>
    </source>
</evidence>
<comment type="caution">
    <text evidence="6">The sequence shown here is derived from an EMBL/GenBank/DDBJ whole genome shotgun (WGS) entry which is preliminary data.</text>
</comment>
<proteinExistence type="inferred from homology"/>
<dbReference type="AlphaFoldDB" id="A0A9Q1BU57"/>
<evidence type="ECO:0000313" key="6">
    <source>
        <dbReference type="EMBL" id="KAJ8032720.1"/>
    </source>
</evidence>
<keyword evidence="7" id="KW-1185">Reference proteome</keyword>
<name>A0A9Q1BU57_HOLLE</name>
<dbReference type="InterPro" id="IPR033290">
    <property type="entry name" value="CCDC39"/>
</dbReference>
<dbReference type="Pfam" id="PF24161">
    <property type="entry name" value="CCDC39"/>
    <property type="match status" value="1"/>
</dbReference>
<evidence type="ECO:0000256" key="3">
    <source>
        <dbReference type="ARBA" id="ARBA00023054"/>
    </source>
</evidence>
<comment type="similarity">
    <text evidence="1">Belongs to the CCDC39 family.</text>
</comment>
<dbReference type="EMBL" id="JAIZAY010000012">
    <property type="protein sequence ID" value="KAJ8032720.1"/>
    <property type="molecule type" value="Genomic_DNA"/>
</dbReference>
<protein>
    <recommendedName>
        <fullName evidence="2">Coiled-coil domain-containing protein 39</fullName>
    </recommendedName>
</protein>
<accession>A0A9Q1BU57</accession>
<dbReference type="PANTHER" id="PTHR18962">
    <property type="entry name" value="COILED-COIL DOMAIN-CONTAINING PROTEIN 39"/>
    <property type="match status" value="1"/>
</dbReference>
<sequence>MSVKSVLSGMEWDEGLQVPVANASNKQLEELLQKNQQEMTKLNLEVAQTEDRVFALQEHMRNVQQELNNTQGISRAREKEIETENHMLLVAQREEGRLKQEIQRLENNLADLQERKNIHEVR</sequence>
<keyword evidence="3 5" id="KW-0175">Coiled coil</keyword>
<dbReference type="GO" id="GO:0060287">
    <property type="term" value="P:epithelial cilium movement involved in determination of left/right asymmetry"/>
    <property type="evidence" value="ECO:0007669"/>
    <property type="project" value="TreeGrafter"/>
</dbReference>
<evidence type="ECO:0000256" key="1">
    <source>
        <dbReference type="ARBA" id="ARBA00005805"/>
    </source>
</evidence>
<dbReference type="GO" id="GO:0036159">
    <property type="term" value="P:inner dynein arm assembly"/>
    <property type="evidence" value="ECO:0007669"/>
    <property type="project" value="InterPro"/>
</dbReference>